<dbReference type="PANTHER" id="PTHR31672">
    <property type="entry name" value="BNACNNG10540D PROTEIN"/>
    <property type="match status" value="1"/>
</dbReference>
<dbReference type="PANTHER" id="PTHR31672:SF13">
    <property type="entry name" value="F-BOX PROTEIN CPR30-LIKE"/>
    <property type="match status" value="1"/>
</dbReference>
<reference evidence="2" key="1">
    <citation type="submission" date="2022-03" db="EMBL/GenBank/DDBJ databases">
        <title>A functionally conserved STORR gene fusion in Papaver species that diverged 16.8 million years ago.</title>
        <authorList>
            <person name="Catania T."/>
        </authorList>
    </citation>
    <scope>NUCLEOTIDE SEQUENCE</scope>
    <source>
        <strain evidence="2">S-191538</strain>
    </source>
</reference>
<feature type="domain" description="F-box" evidence="1">
    <location>
        <begin position="15"/>
        <end position="62"/>
    </location>
</feature>
<dbReference type="PROSITE" id="PS50181">
    <property type="entry name" value="FBOX"/>
    <property type="match status" value="1"/>
</dbReference>
<gene>
    <name evidence="2" type="ORF">MKW94_014227</name>
</gene>
<dbReference type="AlphaFoldDB" id="A0AA41RR74"/>
<dbReference type="Pfam" id="PF12937">
    <property type="entry name" value="F-box-like"/>
    <property type="match status" value="1"/>
</dbReference>
<sequence>MSYLWEFDRKRKTKVITMECLPSDVVLEILSRLPVESVLDCKLVCKRLLNLLSDRWDQFAKMHHQQQLLQIACHGGDASSSSTGLLFSFEVDEEDETMGARLYYGDKYNDEMNIHEKLSYKTLQKTSVRFSRKAPMDVI</sequence>
<feature type="non-terminal residue" evidence="2">
    <location>
        <position position="139"/>
    </location>
</feature>
<accession>A0AA41RR74</accession>
<dbReference type="SMART" id="SM00256">
    <property type="entry name" value="FBOX"/>
    <property type="match status" value="1"/>
</dbReference>
<keyword evidence="3" id="KW-1185">Reference proteome</keyword>
<dbReference type="InterPro" id="IPR050796">
    <property type="entry name" value="SCF_F-box_component"/>
</dbReference>
<comment type="caution">
    <text evidence="2">The sequence shown here is derived from an EMBL/GenBank/DDBJ whole genome shotgun (WGS) entry which is preliminary data.</text>
</comment>
<evidence type="ECO:0000259" key="1">
    <source>
        <dbReference type="PROSITE" id="PS50181"/>
    </source>
</evidence>
<evidence type="ECO:0000313" key="2">
    <source>
        <dbReference type="EMBL" id="MCL7022559.1"/>
    </source>
</evidence>
<dbReference type="InterPro" id="IPR036047">
    <property type="entry name" value="F-box-like_dom_sf"/>
</dbReference>
<dbReference type="InterPro" id="IPR001810">
    <property type="entry name" value="F-box_dom"/>
</dbReference>
<dbReference type="EMBL" id="JAJJMA010012411">
    <property type="protein sequence ID" value="MCL7022559.1"/>
    <property type="molecule type" value="Genomic_DNA"/>
</dbReference>
<organism evidence="2 3">
    <name type="scientific">Papaver nudicaule</name>
    <name type="common">Iceland poppy</name>
    <dbReference type="NCBI Taxonomy" id="74823"/>
    <lineage>
        <taxon>Eukaryota</taxon>
        <taxon>Viridiplantae</taxon>
        <taxon>Streptophyta</taxon>
        <taxon>Embryophyta</taxon>
        <taxon>Tracheophyta</taxon>
        <taxon>Spermatophyta</taxon>
        <taxon>Magnoliopsida</taxon>
        <taxon>Ranunculales</taxon>
        <taxon>Papaveraceae</taxon>
        <taxon>Papaveroideae</taxon>
        <taxon>Papaver</taxon>
    </lineage>
</organism>
<evidence type="ECO:0000313" key="3">
    <source>
        <dbReference type="Proteomes" id="UP001177140"/>
    </source>
</evidence>
<name>A0AA41RR74_PAPNU</name>
<proteinExistence type="predicted"/>
<protein>
    <recommendedName>
        <fullName evidence="1">F-box domain-containing protein</fullName>
    </recommendedName>
</protein>
<dbReference type="Gene3D" id="1.20.1280.50">
    <property type="match status" value="1"/>
</dbReference>
<dbReference type="SUPFAM" id="SSF81383">
    <property type="entry name" value="F-box domain"/>
    <property type="match status" value="1"/>
</dbReference>
<dbReference type="Proteomes" id="UP001177140">
    <property type="component" value="Unassembled WGS sequence"/>
</dbReference>